<comment type="caution">
    <text evidence="1">The sequence shown here is derived from an EMBL/GenBank/DDBJ whole genome shotgun (WGS) entry which is preliminary data.</text>
</comment>
<evidence type="ECO:0000313" key="2">
    <source>
        <dbReference type="Proteomes" id="UP000737402"/>
    </source>
</evidence>
<sequence>MKTISLSIEELIYSFYSEGLFEQGNSLKQMYFDEITDEQMDLLLQISCRTLLAKDFLVYESHKFELVPKLKHVIDTLNFSAKSLKASRHKDDGKEEAVSYHFTDKGFLQHSLLYDEQVHRFEFVEKEEMLLGLQQFFHIQREGDFNSQSISSEELEGMLSYITENGRQFDSLEVKAELDSLYRVLEKTNGKLNTLLLFEFDEMKEPTVKDIILLTNDVEGNLMLLQENANYRLVKGSLVQLEDFVMERESPNSAKEKENV</sequence>
<reference evidence="1 2" key="1">
    <citation type="submission" date="2021-01" db="EMBL/GenBank/DDBJ databases">
        <title>Genomic Encyclopedia of Type Strains, Phase IV (KMG-IV): sequencing the most valuable type-strain genomes for metagenomic binning, comparative biology and taxonomic classification.</title>
        <authorList>
            <person name="Goeker M."/>
        </authorList>
    </citation>
    <scope>NUCLEOTIDE SEQUENCE [LARGE SCALE GENOMIC DNA]</scope>
    <source>
        <strain evidence="1 2">DSM 25879</strain>
    </source>
</reference>
<protein>
    <submittedName>
        <fullName evidence="1">Uncharacterized protein</fullName>
    </submittedName>
</protein>
<organism evidence="1 2">
    <name type="scientific">Sutcliffiella tianshenii</name>
    <dbReference type="NCBI Taxonomy" id="1463404"/>
    <lineage>
        <taxon>Bacteria</taxon>
        <taxon>Bacillati</taxon>
        <taxon>Bacillota</taxon>
        <taxon>Bacilli</taxon>
        <taxon>Bacillales</taxon>
        <taxon>Bacillaceae</taxon>
        <taxon>Sutcliffiella</taxon>
    </lineage>
</organism>
<keyword evidence="2" id="KW-1185">Reference proteome</keyword>
<evidence type="ECO:0000313" key="1">
    <source>
        <dbReference type="EMBL" id="MBM7618452.1"/>
    </source>
</evidence>
<name>A0ABS2NVE1_9BACI</name>
<dbReference type="Proteomes" id="UP000737402">
    <property type="component" value="Unassembled WGS sequence"/>
</dbReference>
<gene>
    <name evidence="1" type="ORF">JOC95_000294</name>
</gene>
<dbReference type="RefSeq" id="WP_204412730.1">
    <property type="nucleotide sequence ID" value="NZ_JAFBED010000001.1"/>
</dbReference>
<dbReference type="EMBL" id="JAFBED010000001">
    <property type="protein sequence ID" value="MBM7618452.1"/>
    <property type="molecule type" value="Genomic_DNA"/>
</dbReference>
<proteinExistence type="predicted"/>
<accession>A0ABS2NVE1</accession>